<dbReference type="RefSeq" id="NP_001165360.1">
    <property type="nucleotide sequence ID" value="NM_001171889.1"/>
</dbReference>
<keyword evidence="5" id="KW-0547">Nucleotide-binding</keyword>
<dbReference type="OrthoDB" id="6500128at2759"/>
<dbReference type="Pfam" id="PF00664">
    <property type="entry name" value="ABC_membrane"/>
    <property type="match status" value="1"/>
</dbReference>
<dbReference type="EMBL" id="AY204552">
    <property type="protein sequence ID" value="AAP36718.1"/>
    <property type="molecule type" value="mRNA"/>
</dbReference>
<feature type="transmembrane region" description="Helical" evidence="11">
    <location>
        <begin position="35"/>
        <end position="58"/>
    </location>
</feature>
<keyword evidence="6" id="KW-0067">ATP-binding</keyword>
<evidence type="ECO:0000313" key="15">
    <source>
        <dbReference type="Proteomes" id="UP000186698"/>
    </source>
</evidence>
<dbReference type="InterPro" id="IPR036640">
    <property type="entry name" value="ABC1_TM_sf"/>
</dbReference>
<feature type="transmembrane region" description="Helical" evidence="11">
    <location>
        <begin position="70"/>
        <end position="92"/>
    </location>
</feature>
<evidence type="ECO:0000256" key="5">
    <source>
        <dbReference type="ARBA" id="ARBA00022741"/>
    </source>
</evidence>
<keyword evidence="3" id="KW-0813">Transport</keyword>
<comment type="similarity">
    <text evidence="2">Belongs to the ABC transporter superfamily. ABCB family. MHC peptide exporter (TC 3.A.1.209) subfamily.</text>
</comment>
<evidence type="ECO:0000256" key="6">
    <source>
        <dbReference type="ARBA" id="ARBA00022840"/>
    </source>
</evidence>
<comment type="subcellular location">
    <subcellularLocation>
        <location evidence="1">Endomembrane system</location>
        <topology evidence="1">Multi-pass membrane protein</topology>
    </subcellularLocation>
</comment>
<evidence type="ECO:0000256" key="7">
    <source>
        <dbReference type="ARBA" id="ARBA00022856"/>
    </source>
</evidence>
<evidence type="ECO:0000256" key="1">
    <source>
        <dbReference type="ARBA" id="ARBA00004127"/>
    </source>
</evidence>
<dbReference type="InterPro" id="IPR011527">
    <property type="entry name" value="ABC1_TM_dom"/>
</dbReference>
<dbReference type="PROSITE" id="PS50929">
    <property type="entry name" value="ABC_TM1F"/>
    <property type="match status" value="1"/>
</dbReference>
<evidence type="ECO:0000313" key="18">
    <source>
        <dbReference type="Xenbase" id="XB-GENE-865644"/>
    </source>
</evidence>
<evidence type="ECO:0000256" key="8">
    <source>
        <dbReference type="ARBA" id="ARBA00022967"/>
    </source>
</evidence>
<organism evidence="14">
    <name type="scientific">Xenopus laevis</name>
    <name type="common">African clawed frog</name>
    <dbReference type="NCBI Taxonomy" id="8355"/>
    <lineage>
        <taxon>Eukaryota</taxon>
        <taxon>Metazoa</taxon>
        <taxon>Chordata</taxon>
        <taxon>Craniata</taxon>
        <taxon>Vertebrata</taxon>
        <taxon>Euteleostomi</taxon>
        <taxon>Amphibia</taxon>
        <taxon>Batrachia</taxon>
        <taxon>Anura</taxon>
        <taxon>Pipoidea</taxon>
        <taxon>Pipidae</taxon>
        <taxon>Xenopodinae</taxon>
        <taxon>Xenopus</taxon>
        <taxon>Xenopus</taxon>
    </lineage>
</organism>
<evidence type="ECO:0000259" key="12">
    <source>
        <dbReference type="PROSITE" id="PS50893"/>
    </source>
</evidence>
<feature type="transmembrane region" description="Helical" evidence="11">
    <location>
        <begin position="298"/>
        <end position="316"/>
    </location>
</feature>
<sequence>MHPVWTPCFLFAVDFASVLILRLFLTYLLPINAPILLAWLAGLVRFVVLTLGICKISSRSKLPPWLQGEHLTLISTVLSFLVPFCSAVIALISLRSSTELLYSWSRWDVFLLCYLLTLTSGILWHQLSPHSRKEKTAVTPSSSLRRLITLLQPYVYRFLLVAVFLVLSSWSEMALPSYTGRMTDWIANKEDPSAFTSAIIAMSLITAASAVTEFVCDCIYNVTMSMIHIRTQGQLLRSILKQEMAFFDSMSAGDITSHVTTDTITVSESLSHQLSLLMWYFMRVVFLSFYMIMLSPKLTFFTILCLCVIAIVPKLTGTFYEGMAVRVQESFSKANQVALETFSNMKTVRSFANEEGECQRYEQRLHDTYQLNKTEALAYGCTAVATSFSGLVLKVAILYFGGRLVTNGEVSGGELVSFVLYQLQFSSAVEVLLRMYPEVRKAVGSSEKIFQYMDRKPQSPAPGSLAPQDLKGIVRFQNVTFAYPTRPDSLVLQDVSFELHPGEVTALVGPCDAGKSTVVQLLLRFYQPQKGEIIVDGKCITLYKNEYYREKVSVVSQEPTLSARSLQDNIAYGMGDVSLGCVKEAAQTAHAHDFISEMASGYQTGAGQKGGLLSGGQKQRVALARALLRNPQILILDDATSSLDLESEQKVHCAVYDGPRDRTVLLISHRINTVQRADRILVLEGGRITEQGTHDQLLEQEGSYTRLWQKQLSSFQRVNGEQLPSQ</sequence>
<evidence type="ECO:0000256" key="4">
    <source>
        <dbReference type="ARBA" id="ARBA00022692"/>
    </source>
</evidence>
<keyword evidence="4 11" id="KW-0812">Transmembrane</keyword>
<dbReference type="SMART" id="SM00382">
    <property type="entry name" value="AAA"/>
    <property type="match status" value="1"/>
</dbReference>
<evidence type="ECO:0000259" key="13">
    <source>
        <dbReference type="PROSITE" id="PS50929"/>
    </source>
</evidence>
<dbReference type="PROSITE" id="PS50893">
    <property type="entry name" value="ABC_TRANSPORTER_2"/>
    <property type="match status" value="1"/>
</dbReference>
<accession>Q6XXZ0</accession>
<dbReference type="PRINTS" id="PR01896">
    <property type="entry name" value="TAP1PROTEIN"/>
</dbReference>
<evidence type="ECO:0000313" key="14">
    <source>
        <dbReference type="EMBL" id="AAP36718.1"/>
    </source>
</evidence>
<keyword evidence="7" id="KW-0653">Protein transport</keyword>
<reference evidence="16 17" key="2">
    <citation type="submission" date="2025-04" db="UniProtKB">
        <authorList>
            <consortium name="RefSeq"/>
        </authorList>
    </citation>
    <scope>IDENTIFICATION</scope>
    <source>
        <strain evidence="17">J_2021</strain>
        <tissue evidence="17">Erythrocytes</tissue>
    </source>
</reference>
<feature type="domain" description="ABC transmembrane type-1" evidence="13">
    <location>
        <begin position="159"/>
        <end position="441"/>
    </location>
</feature>
<dbReference type="PROSITE" id="PS00211">
    <property type="entry name" value="ABC_TRANSPORTER_1"/>
    <property type="match status" value="1"/>
</dbReference>
<feature type="transmembrane region" description="Helical" evidence="11">
    <location>
        <begin position="154"/>
        <end position="175"/>
    </location>
</feature>
<dbReference type="CDD" id="cd18589">
    <property type="entry name" value="ABC_6TM_TAP1"/>
    <property type="match status" value="1"/>
</dbReference>
<dbReference type="SUPFAM" id="SSF52540">
    <property type="entry name" value="P-loop containing nucleoside triphosphate hydrolases"/>
    <property type="match status" value="1"/>
</dbReference>
<dbReference type="FunFam" id="3.40.50.300:FF:000140">
    <property type="entry name" value="Lipid A export ATP-binding/permease protein MsbA"/>
    <property type="match status" value="1"/>
</dbReference>
<feature type="domain" description="ABC transporter" evidence="12">
    <location>
        <begin position="474"/>
        <end position="710"/>
    </location>
</feature>
<dbReference type="Proteomes" id="UP000186698">
    <property type="component" value="Chromosome 8L"/>
</dbReference>
<dbReference type="GO" id="GO:0005524">
    <property type="term" value="F:ATP binding"/>
    <property type="evidence" value="ECO:0007669"/>
    <property type="project" value="UniProtKB-KW"/>
</dbReference>
<dbReference type="GO" id="GO:0016887">
    <property type="term" value="F:ATP hydrolysis activity"/>
    <property type="evidence" value="ECO:0007669"/>
    <property type="project" value="InterPro"/>
</dbReference>
<evidence type="ECO:0000256" key="9">
    <source>
        <dbReference type="ARBA" id="ARBA00022989"/>
    </source>
</evidence>
<dbReference type="AGR" id="Xenbase:XB-GENE-865644"/>
<dbReference type="InterPro" id="IPR003439">
    <property type="entry name" value="ABC_transporter-like_ATP-bd"/>
</dbReference>
<feature type="transmembrane region" description="Helical" evidence="11">
    <location>
        <begin position="376"/>
        <end position="400"/>
    </location>
</feature>
<dbReference type="GeneID" id="100329838"/>
<dbReference type="Gene3D" id="1.20.1560.10">
    <property type="entry name" value="ABC transporter type 1, transmembrane domain"/>
    <property type="match status" value="1"/>
</dbReference>
<evidence type="ECO:0000313" key="16">
    <source>
        <dbReference type="RefSeq" id="NP_001165360.1"/>
    </source>
</evidence>
<dbReference type="InterPro" id="IPR039421">
    <property type="entry name" value="Type_1_exporter"/>
</dbReference>
<dbReference type="GO" id="GO:0016020">
    <property type="term" value="C:membrane"/>
    <property type="evidence" value="ECO:0007669"/>
    <property type="project" value="InterPro"/>
</dbReference>
<name>Q6XXZ0_XENLA</name>
<dbReference type="GO" id="GO:0015421">
    <property type="term" value="F:ABC-type oligopeptide transporter activity"/>
    <property type="evidence" value="ECO:0000318"/>
    <property type="project" value="GO_Central"/>
</dbReference>
<dbReference type="SUPFAM" id="SSF90123">
    <property type="entry name" value="ABC transporter transmembrane region"/>
    <property type="match status" value="1"/>
</dbReference>
<dbReference type="Gene3D" id="3.40.50.300">
    <property type="entry name" value="P-loop containing nucleotide triphosphate hydrolases"/>
    <property type="match status" value="1"/>
</dbReference>
<dbReference type="InterPro" id="IPR003593">
    <property type="entry name" value="AAA+_ATPase"/>
</dbReference>
<dbReference type="InterPro" id="IPR017871">
    <property type="entry name" value="ABC_transporter-like_CS"/>
</dbReference>
<dbReference type="RefSeq" id="XP_041427812.1">
    <property type="nucleotide sequence ID" value="XM_041571878.1"/>
</dbReference>
<protein>
    <submittedName>
        <fullName evidence="16 17">Antigen peptide transporter 1</fullName>
    </submittedName>
    <submittedName>
        <fullName evidence="14">Transporter associated with antigen processing 1</fullName>
    </submittedName>
</protein>
<proteinExistence type="evidence at transcript level"/>
<evidence type="ECO:0000256" key="10">
    <source>
        <dbReference type="ARBA" id="ARBA00023136"/>
    </source>
</evidence>
<keyword evidence="7" id="KW-0571">Peptide transport</keyword>
<dbReference type="PIRSF" id="PIRSF002773">
    <property type="entry name" value="ABC_prm/ATPase_B"/>
    <property type="match status" value="1"/>
</dbReference>
<evidence type="ECO:0000256" key="3">
    <source>
        <dbReference type="ARBA" id="ARBA00022448"/>
    </source>
</evidence>
<keyword evidence="10 11" id="KW-0472">Membrane</keyword>
<dbReference type="CTD" id="100329838"/>
<feature type="transmembrane region" description="Helical" evidence="11">
    <location>
        <begin position="7"/>
        <end position="29"/>
    </location>
</feature>
<dbReference type="KEGG" id="xla:100329838"/>
<keyword evidence="15" id="KW-1185">Reference proteome</keyword>
<evidence type="ECO:0000256" key="2">
    <source>
        <dbReference type="ARBA" id="ARBA00006493"/>
    </source>
</evidence>
<reference evidence="14 16" key="1">
    <citation type="journal article" date="2003" name="Eur. J. Immunol.">
        <title>Two highly divergent ancient allelic lineages of the transporter associated with antigen processing (TAP) gene in Xenopus: further evidence for co-evolution among MHC class I region genes.</title>
        <authorList>
            <person name="Ohta Y."/>
            <person name="Powis S.J."/>
            <person name="Lohr R.L."/>
            <person name="Nonaka M."/>
            <person name="Pasquier L.D."/>
            <person name="Flajnik M.F."/>
        </authorList>
    </citation>
    <scope>NUCLEOTIDE SEQUENCE</scope>
</reference>
<dbReference type="Pfam" id="PF00005">
    <property type="entry name" value="ABC_tran"/>
    <property type="match status" value="1"/>
</dbReference>
<dbReference type="InterPro" id="IPR027417">
    <property type="entry name" value="P-loop_NTPase"/>
</dbReference>
<feature type="transmembrane region" description="Helical" evidence="11">
    <location>
        <begin position="195"/>
        <end position="220"/>
    </location>
</feature>
<feature type="transmembrane region" description="Helical" evidence="11">
    <location>
        <begin position="104"/>
        <end position="124"/>
    </location>
</feature>
<dbReference type="PANTHER" id="PTHR43394">
    <property type="entry name" value="ATP-DEPENDENT PERMEASE MDL1, MITOCHONDRIAL"/>
    <property type="match status" value="1"/>
</dbReference>
<dbReference type="PANTHER" id="PTHR43394:SF13">
    <property type="entry name" value="ANTIGEN PEPTIDE TRANSPORTER 1"/>
    <property type="match status" value="1"/>
</dbReference>
<dbReference type="CDD" id="cd03248">
    <property type="entry name" value="ABCC_TAP"/>
    <property type="match status" value="1"/>
</dbReference>
<feature type="transmembrane region" description="Helical" evidence="11">
    <location>
        <begin position="274"/>
        <end position="292"/>
    </location>
</feature>
<dbReference type="Bgee" id="100329838">
    <property type="expression patterns" value="Expressed in spleen and 14 other cell types or tissues"/>
</dbReference>
<evidence type="ECO:0000313" key="17">
    <source>
        <dbReference type="RefSeq" id="XP_041427812.1"/>
    </source>
</evidence>
<keyword evidence="8" id="KW-1278">Translocase</keyword>
<keyword evidence="9 11" id="KW-1133">Transmembrane helix</keyword>
<dbReference type="GO" id="GO:0012505">
    <property type="term" value="C:endomembrane system"/>
    <property type="evidence" value="ECO:0007669"/>
    <property type="project" value="UniProtKB-SubCell"/>
</dbReference>
<dbReference type="Xenbase" id="XB-GENE-865644">
    <property type="gene designation" value="tap1.L"/>
</dbReference>
<evidence type="ECO:0000256" key="11">
    <source>
        <dbReference type="SAM" id="Phobius"/>
    </source>
</evidence>
<gene>
    <name evidence="16 17 18" type="primary">tap1.L</name>
    <name evidence="16 17" type="synonym">abc17</name>
    <name evidence="16 17" type="synonym">abcb2</name>
    <name evidence="16 17" type="synonym">apt1</name>
    <name evidence="16 17" type="synonym">psf1</name>
    <name evidence="16 17" type="synonym">ring4</name>
    <name evidence="16 17" type="synonym">tap</name>
    <name evidence="14" type="synonym">TAP1</name>
    <name evidence="16 17" type="synonym">tap1</name>
    <name evidence="16 17" type="synonym">tap1a</name>
    <name evidence="16 17" type="synonym">tap1n</name>
</gene>
<dbReference type="AlphaFoldDB" id="Q6XXZ0"/>